<dbReference type="PROSITE" id="PS50885">
    <property type="entry name" value="HAMP"/>
    <property type="match status" value="1"/>
</dbReference>
<feature type="transmembrane region" description="Helical" evidence="4">
    <location>
        <begin position="219"/>
        <end position="238"/>
    </location>
</feature>
<gene>
    <name evidence="7" type="ORF">CCR94_12880</name>
</gene>
<proteinExistence type="inferred from homology"/>
<keyword evidence="1 3" id="KW-0807">Transducer</keyword>
<dbReference type="InterPro" id="IPR003660">
    <property type="entry name" value="HAMP_dom"/>
</dbReference>
<accession>A0A2S6N6G6</accession>
<reference evidence="7 8" key="1">
    <citation type="journal article" date="2018" name="Arch. Microbiol.">
        <title>New insights into the metabolic potential of the phototrophic purple bacterium Rhodopila globiformis DSM 161(T) from its draft genome sequence and evidence for a vanadium-dependent nitrogenase.</title>
        <authorList>
            <person name="Imhoff J.F."/>
            <person name="Rahn T."/>
            <person name="Kunzel S."/>
            <person name="Neulinger S.C."/>
        </authorList>
    </citation>
    <scope>NUCLEOTIDE SEQUENCE [LARGE SCALE GENOMIC DNA]</scope>
    <source>
        <strain evidence="7 8">DSM 16996</strain>
    </source>
</reference>
<evidence type="ECO:0008006" key="9">
    <source>
        <dbReference type="Google" id="ProtNLM"/>
    </source>
</evidence>
<feature type="domain" description="Methyl-accepting transducer" evidence="5">
    <location>
        <begin position="333"/>
        <end position="559"/>
    </location>
</feature>
<dbReference type="GO" id="GO:0006935">
    <property type="term" value="P:chemotaxis"/>
    <property type="evidence" value="ECO:0007669"/>
    <property type="project" value="InterPro"/>
</dbReference>
<name>A0A2S6N6G6_9HYPH</name>
<dbReference type="GO" id="GO:0004888">
    <property type="term" value="F:transmembrane signaling receptor activity"/>
    <property type="evidence" value="ECO:0007669"/>
    <property type="project" value="InterPro"/>
</dbReference>
<keyword evidence="4" id="KW-0472">Membrane</keyword>
<evidence type="ECO:0000259" key="5">
    <source>
        <dbReference type="PROSITE" id="PS50111"/>
    </source>
</evidence>
<dbReference type="GO" id="GO:0016020">
    <property type="term" value="C:membrane"/>
    <property type="evidence" value="ECO:0007669"/>
    <property type="project" value="InterPro"/>
</dbReference>
<sequence length="589" mass="61335">MMAASGLQEQEARNRDATMFAAIANLRIFTKISLGIAGVLGLLAAASTWNYVSMSRIDALFAEYRDKADVMTLADKLLQDMTSYGFVAQTYARTGDEALMDKSSEIGGVVNEDVATLRKAIHKADRIPLLDRADQKNQELAQKVSDIFELRGAAADGHQSETVGGAAMGNPIENLAADIARQSDELGADASALVAGLRADEVEITRSTGELIDAALRNILLALGLGIGGGLAIAYGVGRTISKPINAMTAVMELLANGKSIAAIPYAERTDEVGKMARAVAVFEQNLEENAKLRQDALDKEAQSRQAQRAQTIALSDHFEQAVGGVIASIGTAAEQLSASVEALSHAMEDSAAQATSVTSATQAAAAKVNAMAAASEQLSASIAEIAQQFAQTQVASAAAAQEAEQSKTQFDAMSLAADQIGGATRLINSIAQQTNMLALNATIEAARAGDAGRGFAVVAQEVKALATQTGDATESIGHQMLAVQQATQTATRSICAIAETTEVANRLSASIAAVVEQQSAATQEIAANASQTSLDVRAIAVNITSVQEATTTSRDACGRLRSAAGALAEQADHLRQEMHSVLQHLRAA</sequence>
<keyword evidence="8" id="KW-1185">Reference proteome</keyword>
<feature type="transmembrane region" description="Helical" evidence="4">
    <location>
        <begin position="32"/>
        <end position="52"/>
    </location>
</feature>
<dbReference type="InterPro" id="IPR004090">
    <property type="entry name" value="Chemotax_Me-accpt_rcpt"/>
</dbReference>
<comment type="similarity">
    <text evidence="2">Belongs to the methyl-accepting chemotaxis (MCP) protein family.</text>
</comment>
<evidence type="ECO:0000259" key="6">
    <source>
        <dbReference type="PROSITE" id="PS50885"/>
    </source>
</evidence>
<comment type="caution">
    <text evidence="7">The sequence shown here is derived from an EMBL/GenBank/DDBJ whole genome shotgun (WGS) entry which is preliminary data.</text>
</comment>
<dbReference type="PROSITE" id="PS50111">
    <property type="entry name" value="CHEMOTAXIS_TRANSDUC_2"/>
    <property type="match status" value="1"/>
</dbReference>
<keyword evidence="4" id="KW-0812">Transmembrane</keyword>
<evidence type="ECO:0000256" key="4">
    <source>
        <dbReference type="SAM" id="Phobius"/>
    </source>
</evidence>
<organism evidence="7 8">
    <name type="scientific">Rhodoblastus sphagnicola</name>
    <dbReference type="NCBI Taxonomy" id="333368"/>
    <lineage>
        <taxon>Bacteria</taxon>
        <taxon>Pseudomonadati</taxon>
        <taxon>Pseudomonadota</taxon>
        <taxon>Alphaproteobacteria</taxon>
        <taxon>Hyphomicrobiales</taxon>
        <taxon>Rhodoblastaceae</taxon>
        <taxon>Rhodoblastus</taxon>
    </lineage>
</organism>
<evidence type="ECO:0000256" key="1">
    <source>
        <dbReference type="ARBA" id="ARBA00023224"/>
    </source>
</evidence>
<dbReference type="Gene3D" id="1.10.287.950">
    <property type="entry name" value="Methyl-accepting chemotaxis protein"/>
    <property type="match status" value="1"/>
</dbReference>
<protein>
    <recommendedName>
        <fullName evidence="9">Methyl-accepting chemotaxis protein</fullName>
    </recommendedName>
</protein>
<keyword evidence="4" id="KW-1133">Transmembrane helix</keyword>
<dbReference type="Proteomes" id="UP000239089">
    <property type="component" value="Unassembled WGS sequence"/>
</dbReference>
<dbReference type="InterPro" id="IPR004089">
    <property type="entry name" value="MCPsignal_dom"/>
</dbReference>
<dbReference type="AlphaFoldDB" id="A0A2S6N6G6"/>
<dbReference type="Gene3D" id="1.10.8.500">
    <property type="entry name" value="HAMP domain in histidine kinase"/>
    <property type="match status" value="1"/>
</dbReference>
<dbReference type="Pfam" id="PF00015">
    <property type="entry name" value="MCPsignal"/>
    <property type="match status" value="1"/>
</dbReference>
<dbReference type="PRINTS" id="PR00260">
    <property type="entry name" value="CHEMTRNSDUCR"/>
</dbReference>
<dbReference type="SUPFAM" id="SSF58104">
    <property type="entry name" value="Methyl-accepting chemotaxis protein (MCP) signaling domain"/>
    <property type="match status" value="1"/>
</dbReference>
<evidence type="ECO:0000313" key="7">
    <source>
        <dbReference type="EMBL" id="PPQ30215.1"/>
    </source>
</evidence>
<feature type="domain" description="HAMP" evidence="6">
    <location>
        <begin position="239"/>
        <end position="292"/>
    </location>
</feature>
<dbReference type="SMART" id="SM00304">
    <property type="entry name" value="HAMP"/>
    <property type="match status" value="1"/>
</dbReference>
<evidence type="ECO:0000256" key="3">
    <source>
        <dbReference type="PROSITE-ProRule" id="PRU00284"/>
    </source>
</evidence>
<dbReference type="SMART" id="SM00283">
    <property type="entry name" value="MA"/>
    <property type="match status" value="1"/>
</dbReference>
<dbReference type="GO" id="GO:0007165">
    <property type="term" value="P:signal transduction"/>
    <property type="evidence" value="ECO:0007669"/>
    <property type="project" value="UniProtKB-KW"/>
</dbReference>
<dbReference type="PANTHER" id="PTHR32089:SF112">
    <property type="entry name" value="LYSOZYME-LIKE PROTEIN-RELATED"/>
    <property type="match status" value="1"/>
</dbReference>
<dbReference type="EMBL" id="NHSJ01000082">
    <property type="protein sequence ID" value="PPQ30215.1"/>
    <property type="molecule type" value="Genomic_DNA"/>
</dbReference>
<evidence type="ECO:0000313" key="8">
    <source>
        <dbReference type="Proteomes" id="UP000239089"/>
    </source>
</evidence>
<dbReference type="PANTHER" id="PTHR32089">
    <property type="entry name" value="METHYL-ACCEPTING CHEMOTAXIS PROTEIN MCPB"/>
    <property type="match status" value="1"/>
</dbReference>
<evidence type="ECO:0000256" key="2">
    <source>
        <dbReference type="ARBA" id="ARBA00029447"/>
    </source>
</evidence>